<evidence type="ECO:0000256" key="11">
    <source>
        <dbReference type="SAM" id="MobiDB-lite"/>
    </source>
</evidence>
<dbReference type="AlphaFoldDB" id="A0AAV8S8S4"/>
<name>A0AAV8S8S4_9ROSI</name>
<evidence type="ECO:0000256" key="5">
    <source>
        <dbReference type="ARBA" id="ARBA00022763"/>
    </source>
</evidence>
<dbReference type="InterPro" id="IPR049431">
    <property type="entry name" value="UVSSA_C"/>
</dbReference>
<keyword evidence="5" id="KW-0227">DNA damage</keyword>
<keyword evidence="4" id="KW-0479">Metal-binding</keyword>
<keyword evidence="6" id="KW-0863">Zinc-finger</keyword>
<organism evidence="13 14">
    <name type="scientific">Erythroxylum novogranatense</name>
    <dbReference type="NCBI Taxonomy" id="1862640"/>
    <lineage>
        <taxon>Eukaryota</taxon>
        <taxon>Viridiplantae</taxon>
        <taxon>Streptophyta</taxon>
        <taxon>Embryophyta</taxon>
        <taxon>Tracheophyta</taxon>
        <taxon>Spermatophyta</taxon>
        <taxon>Magnoliopsida</taxon>
        <taxon>eudicotyledons</taxon>
        <taxon>Gunneridae</taxon>
        <taxon>Pentapetalae</taxon>
        <taxon>rosids</taxon>
        <taxon>fabids</taxon>
        <taxon>Malpighiales</taxon>
        <taxon>Erythroxylaceae</taxon>
        <taxon>Erythroxylum</taxon>
    </lineage>
</organism>
<feature type="compositionally biased region" description="Basic and acidic residues" evidence="11">
    <location>
        <begin position="364"/>
        <end position="379"/>
    </location>
</feature>
<gene>
    <name evidence="13" type="ORF">K2173_003489</name>
</gene>
<dbReference type="InterPro" id="IPR018610">
    <property type="entry name" value="UVSSA"/>
</dbReference>
<evidence type="ECO:0000313" key="14">
    <source>
        <dbReference type="Proteomes" id="UP001159364"/>
    </source>
</evidence>
<dbReference type="InterPro" id="IPR008942">
    <property type="entry name" value="ENTH_VHS"/>
</dbReference>
<evidence type="ECO:0000256" key="8">
    <source>
        <dbReference type="ARBA" id="ARBA00023054"/>
    </source>
</evidence>
<sequence>MEESGGKVRALIEKATNSTASHVDSRLLKAIKTVVRYSDSEVRLAAQTLMDLMKRDHSQIRYLSLIIIDELFMRSKLFRTLIVENLDQLLSLSVGFRRNLPLPAPPAVASVLRTKAIEFLEKWNNSFGIHYRKIRLGFDYLKNILRFQFPNLQANAARIQQERRERAMKSMEILRNKFEMLTKNFTLIKEEIHSTVDEINECLEIARSKEENLPFGTLDDEDFDEFRPSELQQLRIDSLKEAEKIRENSENKVVFDALRELYKLLVTKHLVSLKEWISVLIRVEMADNSSRDSMLKDFIDIRNSLLSVKKKCMESGCSLPETEKHLKDEEEEDFWEEGKVEPSEIDSSSTPAEPSKKSLASTSEEVKIHTHKHNYENPKIKKPLVGQHGSTDSNPLRSKLMAEAPIMNWGSYLDNWGPKRDVMANYRGLELESHWGRVDYDAVIPAEKIAELSLPAMLYKEEQVEIQPCNAPLRKGGLCQRRDLKVCPFHGVIVPRDGEGNPLHQSNVPNNTNNQNTMVDDINFNLGDNLVEKLAEKAVKNVRNRDQEESRKRKFDKRLEKRAKLAKIREHNESVLRHAALASTSHSAVSGEEAEAASEEGHLFREKKETLASMLRKKVTSKDRLSKRLLNTRASDATIRQLTIGEDATYREAFPNQW</sequence>
<dbReference type="Pfam" id="PF09740">
    <property type="entry name" value="DUF2043"/>
    <property type="match status" value="1"/>
</dbReference>
<evidence type="ECO:0000256" key="4">
    <source>
        <dbReference type="ARBA" id="ARBA00022723"/>
    </source>
</evidence>
<dbReference type="PANTHER" id="PTHR28670:SF1">
    <property type="entry name" value="UV-STIMULATED SCAFFOLD PROTEIN A"/>
    <property type="match status" value="1"/>
</dbReference>
<feature type="domain" description="UV-stimulated scaffold protein A C-terminal" evidence="12">
    <location>
        <begin position="403"/>
        <end position="504"/>
    </location>
</feature>
<comment type="similarity">
    <text evidence="2">Belongs to the UVSSA family.</text>
</comment>
<dbReference type="Pfam" id="PF20867">
    <property type="entry name" value="UVSSA_N"/>
    <property type="match status" value="1"/>
</dbReference>
<dbReference type="GO" id="GO:0009411">
    <property type="term" value="P:response to UV"/>
    <property type="evidence" value="ECO:0007669"/>
    <property type="project" value="InterPro"/>
</dbReference>
<evidence type="ECO:0000259" key="12">
    <source>
        <dbReference type="Pfam" id="PF09740"/>
    </source>
</evidence>
<dbReference type="GO" id="GO:0000993">
    <property type="term" value="F:RNA polymerase II complex binding"/>
    <property type="evidence" value="ECO:0007669"/>
    <property type="project" value="TreeGrafter"/>
</dbReference>
<keyword evidence="3" id="KW-0158">Chromosome</keyword>
<comment type="subcellular location">
    <subcellularLocation>
        <location evidence="1">Chromosome</location>
    </subcellularLocation>
</comment>
<evidence type="ECO:0000256" key="10">
    <source>
        <dbReference type="SAM" id="Coils"/>
    </source>
</evidence>
<keyword evidence="9" id="KW-0234">DNA repair</keyword>
<evidence type="ECO:0000256" key="9">
    <source>
        <dbReference type="ARBA" id="ARBA00023204"/>
    </source>
</evidence>
<dbReference type="GO" id="GO:0008270">
    <property type="term" value="F:zinc ion binding"/>
    <property type="evidence" value="ECO:0007669"/>
    <property type="project" value="UniProtKB-KW"/>
</dbReference>
<dbReference type="EMBL" id="JAIWQS010000012">
    <property type="protein sequence ID" value="KAJ8748587.1"/>
    <property type="molecule type" value="Genomic_DNA"/>
</dbReference>
<feature type="compositionally biased region" description="Polar residues" evidence="11">
    <location>
        <begin position="345"/>
        <end position="363"/>
    </location>
</feature>
<feature type="coiled-coil region" evidence="10">
    <location>
        <begin position="157"/>
        <end position="184"/>
    </location>
</feature>
<comment type="caution">
    <text evidence="13">The sequence shown here is derived from an EMBL/GenBank/DDBJ whole genome shotgun (WGS) entry which is preliminary data.</text>
</comment>
<dbReference type="SUPFAM" id="SSF48464">
    <property type="entry name" value="ENTH/VHS domain"/>
    <property type="match status" value="1"/>
</dbReference>
<evidence type="ECO:0000313" key="13">
    <source>
        <dbReference type="EMBL" id="KAJ8748587.1"/>
    </source>
</evidence>
<evidence type="ECO:0000256" key="2">
    <source>
        <dbReference type="ARBA" id="ARBA00009240"/>
    </source>
</evidence>
<accession>A0AAV8S8S4</accession>
<feature type="region of interest" description="Disordered" evidence="11">
    <location>
        <begin position="322"/>
        <end position="394"/>
    </location>
</feature>
<evidence type="ECO:0000256" key="7">
    <source>
        <dbReference type="ARBA" id="ARBA00022833"/>
    </source>
</evidence>
<dbReference type="GO" id="GO:0006283">
    <property type="term" value="P:transcription-coupled nucleotide-excision repair"/>
    <property type="evidence" value="ECO:0007669"/>
    <property type="project" value="TreeGrafter"/>
</dbReference>
<proteinExistence type="inferred from homology"/>
<keyword evidence="14" id="KW-1185">Reference proteome</keyword>
<dbReference type="PANTHER" id="PTHR28670">
    <property type="entry name" value="UV-STIMULATED SCAFFOLD PROTEIN A"/>
    <property type="match status" value="1"/>
</dbReference>
<evidence type="ECO:0000256" key="1">
    <source>
        <dbReference type="ARBA" id="ARBA00004286"/>
    </source>
</evidence>
<reference evidence="13 14" key="1">
    <citation type="submission" date="2021-09" db="EMBL/GenBank/DDBJ databases">
        <title>Genomic insights and catalytic innovation underlie evolution of tropane alkaloids biosynthesis.</title>
        <authorList>
            <person name="Wang Y.-J."/>
            <person name="Tian T."/>
            <person name="Huang J.-P."/>
            <person name="Huang S.-X."/>
        </authorList>
    </citation>
    <scope>NUCLEOTIDE SEQUENCE [LARGE SCALE GENOMIC DNA]</scope>
    <source>
        <strain evidence="13">KIB-2018</strain>
        <tissue evidence="13">Leaf</tissue>
    </source>
</reference>
<dbReference type="GO" id="GO:0005694">
    <property type="term" value="C:chromosome"/>
    <property type="evidence" value="ECO:0007669"/>
    <property type="project" value="UniProtKB-SubCell"/>
</dbReference>
<evidence type="ECO:0000256" key="6">
    <source>
        <dbReference type="ARBA" id="ARBA00022771"/>
    </source>
</evidence>
<protein>
    <recommendedName>
        <fullName evidence="12">UV-stimulated scaffold protein A C-terminal domain-containing protein</fullName>
    </recommendedName>
</protein>
<keyword evidence="8 10" id="KW-0175">Coiled coil</keyword>
<evidence type="ECO:0000256" key="3">
    <source>
        <dbReference type="ARBA" id="ARBA00022454"/>
    </source>
</evidence>
<dbReference type="Proteomes" id="UP001159364">
    <property type="component" value="Linkage Group LG12"/>
</dbReference>
<dbReference type="InterPro" id="IPR049408">
    <property type="entry name" value="UVSSA_N_a-solenoid_rpt"/>
</dbReference>
<keyword evidence="7" id="KW-0862">Zinc</keyword>